<gene>
    <name evidence="1" type="primary">Hypp4019</name>
    <name evidence="1" type="ORF">BLAG_LOCUS21695</name>
</gene>
<evidence type="ECO:0000313" key="1">
    <source>
        <dbReference type="EMBL" id="CAH1268913.1"/>
    </source>
</evidence>
<protein>
    <submittedName>
        <fullName evidence="1">Hypp4019 protein</fullName>
    </submittedName>
</protein>
<dbReference type="OrthoDB" id="10011921at2759"/>
<evidence type="ECO:0000313" key="2">
    <source>
        <dbReference type="Proteomes" id="UP000838412"/>
    </source>
</evidence>
<dbReference type="Proteomes" id="UP000838412">
    <property type="component" value="Chromosome 7"/>
</dbReference>
<accession>A0A8K0A425</accession>
<keyword evidence="2" id="KW-1185">Reference proteome</keyword>
<proteinExistence type="predicted"/>
<organism evidence="1 2">
    <name type="scientific">Branchiostoma lanceolatum</name>
    <name type="common">Common lancelet</name>
    <name type="synonym">Amphioxus lanceolatum</name>
    <dbReference type="NCBI Taxonomy" id="7740"/>
    <lineage>
        <taxon>Eukaryota</taxon>
        <taxon>Metazoa</taxon>
        <taxon>Chordata</taxon>
        <taxon>Cephalochordata</taxon>
        <taxon>Leptocardii</taxon>
        <taxon>Amphioxiformes</taxon>
        <taxon>Branchiostomatidae</taxon>
        <taxon>Branchiostoma</taxon>
    </lineage>
</organism>
<reference evidence="1" key="1">
    <citation type="submission" date="2022-01" db="EMBL/GenBank/DDBJ databases">
        <authorList>
            <person name="Braso-Vives M."/>
        </authorList>
    </citation>
    <scope>NUCLEOTIDE SEQUENCE</scope>
</reference>
<name>A0A8K0A425_BRALA</name>
<dbReference type="AlphaFoldDB" id="A0A8K0A425"/>
<dbReference type="EMBL" id="OV696692">
    <property type="protein sequence ID" value="CAH1268913.1"/>
    <property type="molecule type" value="Genomic_DNA"/>
</dbReference>
<sequence>MGSVGPDATCLFGTEQTSRHLENYLSFLARINYAKTLNTTPSACKTVVELRIIISVSFKEAVRMELCVSPATDVPPNPEIGLDEPDLGMINRKHYRPECDPGKDILRKLWSEVRREKSDSGRFRLLAKSMRSLVQEKEGDKWRKVLLHMGQFSMPQMYTEFLDFTHNLILDSLVELQKMSKSSSAKKLPVVSDCRPKPAILDQNTWLEFVMALGVPVEDAGSSAELTRTSVCLSGRTSADHLRTVLRLLDTLKALEIGPVRHLSNLTPDDRRRIRDLLGLYLQYPQMELDLADGRLQGLWGKYTPQRELLEGLGLQQCKEDNLKFIRRRERDGKENASPDFSLSCIELGYVLLLALCPPSHHETQV</sequence>